<keyword evidence="5" id="KW-0408">Iron</keyword>
<dbReference type="GO" id="GO:0031418">
    <property type="term" value="F:L-ascorbic acid binding"/>
    <property type="evidence" value="ECO:0007669"/>
    <property type="project" value="InterPro"/>
</dbReference>
<dbReference type="Proteomes" id="UP000076863">
    <property type="component" value="Unassembled WGS sequence"/>
</dbReference>
<dbReference type="GO" id="GO:0005506">
    <property type="term" value="F:iron ion binding"/>
    <property type="evidence" value="ECO:0007669"/>
    <property type="project" value="InterPro"/>
</dbReference>
<keyword evidence="8" id="KW-1185">Reference proteome</keyword>
<dbReference type="OrthoDB" id="420380at2759"/>
<comment type="caution">
    <text evidence="7">The sequence shown here is derived from an EMBL/GenBank/DDBJ whole genome shotgun (WGS) entry which is preliminary data.</text>
</comment>
<gene>
    <name evidence="7" type="ORF">BBO_09498</name>
</gene>
<sequence length="233" mass="26045">MSLDPVVFYINGFLKEAETQHLLAVTEDKFLDSMVYLPNGTSVVDKRYRTSKSAMIPHSDPVARCLDTRMKSLLGNIQHEGTEQLQLVRYGVGEEFVLHNDWLNNPRHARDPGGTERAYNRLASLFVYLEDDCVGGETYFPQVVSAAPTADGTKFSRTSNGEGLLVKPRRGNGVFWNTARMNGTGDERMYHSSLPVESGVKTGMNLFGLYFLDTPIAGQHNYDVDSQHSQFTT</sequence>
<dbReference type="PANTHER" id="PTHR10869">
    <property type="entry name" value="PROLYL 4-HYDROXYLASE ALPHA SUBUNIT"/>
    <property type="match status" value="1"/>
</dbReference>
<dbReference type="Gene3D" id="2.60.120.620">
    <property type="entry name" value="q2cbj1_9rhob like domain"/>
    <property type="match status" value="1"/>
</dbReference>
<dbReference type="SMART" id="SM00702">
    <property type="entry name" value="P4Hc"/>
    <property type="match status" value="1"/>
</dbReference>
<dbReference type="InterPro" id="IPR006620">
    <property type="entry name" value="Pro_4_hyd_alph"/>
</dbReference>
<evidence type="ECO:0000313" key="8">
    <source>
        <dbReference type="Proteomes" id="UP000076863"/>
    </source>
</evidence>
<dbReference type="GO" id="GO:0005783">
    <property type="term" value="C:endoplasmic reticulum"/>
    <property type="evidence" value="ECO:0007669"/>
    <property type="project" value="TreeGrafter"/>
</dbReference>
<dbReference type="AlphaFoldDB" id="A0A168EXE6"/>
<organism evidence="7 8">
    <name type="scientific">Beauveria brongniartii RCEF 3172</name>
    <dbReference type="NCBI Taxonomy" id="1081107"/>
    <lineage>
        <taxon>Eukaryota</taxon>
        <taxon>Fungi</taxon>
        <taxon>Dikarya</taxon>
        <taxon>Ascomycota</taxon>
        <taxon>Pezizomycotina</taxon>
        <taxon>Sordariomycetes</taxon>
        <taxon>Hypocreomycetidae</taxon>
        <taxon>Hypocreales</taxon>
        <taxon>Cordycipitaceae</taxon>
        <taxon>Beauveria</taxon>
        <taxon>Beauveria brongniartii</taxon>
    </lineage>
</organism>
<dbReference type="EMBL" id="AZHA01000099">
    <property type="protein sequence ID" value="KZZ99248.1"/>
    <property type="molecule type" value="Genomic_DNA"/>
</dbReference>
<comment type="cofactor">
    <cofactor evidence="1">
        <name>L-ascorbate</name>
        <dbReference type="ChEBI" id="CHEBI:38290"/>
    </cofactor>
</comment>
<dbReference type="InterPro" id="IPR044862">
    <property type="entry name" value="Pro_4_hyd_alph_FE2OG_OXY"/>
</dbReference>
<protein>
    <submittedName>
        <fullName evidence="7">Prolyl 4-hydroxylase, alpha subunit</fullName>
    </submittedName>
</protein>
<dbReference type="Pfam" id="PF13640">
    <property type="entry name" value="2OG-FeII_Oxy_3"/>
    <property type="match status" value="1"/>
</dbReference>
<evidence type="ECO:0000256" key="3">
    <source>
        <dbReference type="ARBA" id="ARBA00022964"/>
    </source>
</evidence>
<feature type="domain" description="Prolyl 4-hydroxylase alpha subunit" evidence="6">
    <location>
        <begin position="5"/>
        <end position="209"/>
    </location>
</feature>
<evidence type="ECO:0000256" key="2">
    <source>
        <dbReference type="ARBA" id="ARBA00022723"/>
    </source>
</evidence>
<keyword evidence="3" id="KW-0223">Dioxygenase</keyword>
<reference evidence="7 8" key="1">
    <citation type="journal article" date="2016" name="Genome Biol. Evol.">
        <title>Divergent and convergent evolution of fungal pathogenicity.</title>
        <authorList>
            <person name="Shang Y."/>
            <person name="Xiao G."/>
            <person name="Zheng P."/>
            <person name="Cen K."/>
            <person name="Zhan S."/>
            <person name="Wang C."/>
        </authorList>
    </citation>
    <scope>NUCLEOTIDE SEQUENCE [LARGE SCALE GENOMIC DNA]</scope>
    <source>
        <strain evidence="7 8">RCEF 3172</strain>
    </source>
</reference>
<evidence type="ECO:0000256" key="1">
    <source>
        <dbReference type="ARBA" id="ARBA00001961"/>
    </source>
</evidence>
<keyword evidence="4" id="KW-0560">Oxidoreductase</keyword>
<evidence type="ECO:0000256" key="4">
    <source>
        <dbReference type="ARBA" id="ARBA00023002"/>
    </source>
</evidence>
<proteinExistence type="predicted"/>
<evidence type="ECO:0000256" key="5">
    <source>
        <dbReference type="ARBA" id="ARBA00023004"/>
    </source>
</evidence>
<keyword evidence="2" id="KW-0479">Metal-binding</keyword>
<dbReference type="InterPro" id="IPR045054">
    <property type="entry name" value="P4HA-like"/>
</dbReference>
<evidence type="ECO:0000259" key="6">
    <source>
        <dbReference type="SMART" id="SM00702"/>
    </source>
</evidence>
<accession>A0A168EXE6</accession>
<name>A0A168EXE6_9HYPO</name>
<dbReference type="PANTHER" id="PTHR10869:SF242">
    <property type="entry name" value="PROLYL 4-HYDROXYLASE ALPHA SUBUNIT DOMAIN-CONTAINING PROTEIN"/>
    <property type="match status" value="1"/>
</dbReference>
<dbReference type="GO" id="GO:0004656">
    <property type="term" value="F:procollagen-proline 4-dioxygenase activity"/>
    <property type="evidence" value="ECO:0007669"/>
    <property type="project" value="TreeGrafter"/>
</dbReference>
<evidence type="ECO:0000313" key="7">
    <source>
        <dbReference type="EMBL" id="KZZ99248.1"/>
    </source>
</evidence>